<dbReference type="PRINTS" id="PR00328">
    <property type="entry name" value="SAR1GTPBP"/>
</dbReference>
<dbReference type="CDD" id="cd00878">
    <property type="entry name" value="Arf_Arl"/>
    <property type="match status" value="1"/>
</dbReference>
<evidence type="ECO:0008006" key="6">
    <source>
        <dbReference type="Google" id="ProtNLM"/>
    </source>
</evidence>
<dbReference type="PANTHER" id="PTHR11711">
    <property type="entry name" value="ADP RIBOSYLATION FACTOR-RELATED"/>
    <property type="match status" value="1"/>
</dbReference>
<organism evidence="4 5">
    <name type="scientific">Tritrichomonas musculus</name>
    <dbReference type="NCBI Taxonomy" id="1915356"/>
    <lineage>
        <taxon>Eukaryota</taxon>
        <taxon>Metamonada</taxon>
        <taxon>Parabasalia</taxon>
        <taxon>Tritrichomonadida</taxon>
        <taxon>Tritrichomonadidae</taxon>
        <taxon>Tritrichomonas</taxon>
    </lineage>
</organism>
<dbReference type="InterPro" id="IPR006689">
    <property type="entry name" value="Small_GTPase_ARF/SAR"/>
</dbReference>
<keyword evidence="5" id="KW-1185">Reference proteome</keyword>
<name>A0ABR2GR79_9EUKA</name>
<dbReference type="Proteomes" id="UP001470230">
    <property type="component" value="Unassembled WGS sequence"/>
</dbReference>
<proteinExistence type="inferred from homology"/>
<dbReference type="InterPro" id="IPR027417">
    <property type="entry name" value="P-loop_NTPase"/>
</dbReference>
<comment type="caution">
    <text evidence="4">The sequence shown here is derived from an EMBL/GenBank/DDBJ whole genome shotgun (WGS) entry which is preliminary data.</text>
</comment>
<dbReference type="SMART" id="SM00177">
    <property type="entry name" value="ARF"/>
    <property type="match status" value="1"/>
</dbReference>
<accession>A0ABR2GR79</accession>
<evidence type="ECO:0000256" key="2">
    <source>
        <dbReference type="ARBA" id="ARBA00023134"/>
    </source>
</evidence>
<evidence type="ECO:0000256" key="3">
    <source>
        <dbReference type="RuleBase" id="RU003925"/>
    </source>
</evidence>
<dbReference type="Gene3D" id="3.40.50.300">
    <property type="entry name" value="P-loop containing nucleotide triphosphate hydrolases"/>
    <property type="match status" value="1"/>
</dbReference>
<dbReference type="SUPFAM" id="SSF52540">
    <property type="entry name" value="P-loop containing nucleoside triphosphate hydrolases"/>
    <property type="match status" value="1"/>
</dbReference>
<dbReference type="NCBIfam" id="TIGR00231">
    <property type="entry name" value="small_GTP"/>
    <property type="match status" value="1"/>
</dbReference>
<dbReference type="InterPro" id="IPR005225">
    <property type="entry name" value="Small_GTP-bd"/>
</dbReference>
<keyword evidence="1 3" id="KW-0547">Nucleotide-binding</keyword>
<sequence>MGGHLSKQKKARCILYGLDSVGKTTLLYRIKSNESINATPTLGFNVEEIKYNGLDLILWDIGGQSRTRVLWDHFCHNCQAIIYVIDSSDIERLDEVKKQLFDVLKKELLRDSILLIYANKQDLPNALKTDELIDRLELKSISDREWKIQGACSLTGEGLHEGFDWLSQQIQNKFF</sequence>
<dbReference type="EMBL" id="JAPFFF010000065">
    <property type="protein sequence ID" value="KAK8836445.1"/>
    <property type="molecule type" value="Genomic_DNA"/>
</dbReference>
<gene>
    <name evidence="4" type="ORF">M9Y10_037703</name>
</gene>
<reference evidence="4 5" key="1">
    <citation type="submission" date="2024-04" db="EMBL/GenBank/DDBJ databases">
        <title>Tritrichomonas musculus Genome.</title>
        <authorList>
            <person name="Alves-Ferreira E."/>
            <person name="Grigg M."/>
            <person name="Lorenzi H."/>
            <person name="Galac M."/>
        </authorList>
    </citation>
    <scope>NUCLEOTIDE SEQUENCE [LARGE SCALE GENOMIC DNA]</scope>
    <source>
        <strain evidence="4 5">EAF2021</strain>
    </source>
</reference>
<evidence type="ECO:0000313" key="4">
    <source>
        <dbReference type="EMBL" id="KAK8836445.1"/>
    </source>
</evidence>
<protein>
    <recommendedName>
        <fullName evidence="6">ADP-ribosylation factor</fullName>
    </recommendedName>
</protein>
<keyword evidence="2 3" id="KW-0342">GTP-binding</keyword>
<evidence type="ECO:0000313" key="5">
    <source>
        <dbReference type="Proteomes" id="UP001470230"/>
    </source>
</evidence>
<comment type="similarity">
    <text evidence="3">Belongs to the small GTPase superfamily. Arf family.</text>
</comment>
<evidence type="ECO:0000256" key="1">
    <source>
        <dbReference type="ARBA" id="ARBA00022741"/>
    </source>
</evidence>
<dbReference type="SMART" id="SM00178">
    <property type="entry name" value="SAR"/>
    <property type="match status" value="1"/>
</dbReference>
<dbReference type="InterPro" id="IPR024156">
    <property type="entry name" value="Small_GTPase_ARF"/>
</dbReference>
<dbReference type="Pfam" id="PF00025">
    <property type="entry name" value="Arf"/>
    <property type="match status" value="1"/>
</dbReference>
<dbReference type="PROSITE" id="PS51417">
    <property type="entry name" value="ARF"/>
    <property type="match status" value="1"/>
</dbReference>